<proteinExistence type="predicted"/>
<evidence type="ECO:0000313" key="2">
    <source>
        <dbReference type="EMBL" id="SFM44630.1"/>
    </source>
</evidence>
<dbReference type="Proteomes" id="UP000199668">
    <property type="component" value="Unassembled WGS sequence"/>
</dbReference>
<feature type="coiled-coil region" evidence="1">
    <location>
        <begin position="289"/>
        <end position="344"/>
    </location>
</feature>
<organism evidence="2 3">
    <name type="scientific">Salibacterium qingdaonense</name>
    <dbReference type="NCBI Taxonomy" id="266892"/>
    <lineage>
        <taxon>Bacteria</taxon>
        <taxon>Bacillati</taxon>
        <taxon>Bacillota</taxon>
        <taxon>Bacilli</taxon>
        <taxon>Bacillales</taxon>
        <taxon>Bacillaceae</taxon>
    </lineage>
</organism>
<keyword evidence="1" id="KW-0175">Coiled coil</keyword>
<dbReference type="RefSeq" id="WP_090929016.1">
    <property type="nucleotide sequence ID" value="NZ_FOTY01000052.1"/>
</dbReference>
<sequence>MAIRCNNEILPISIHFEDRNGKSYHINEIWDNNKKINANNIPILKENAMINARFYGDGLSDFDEEAVCKIQTSLFNDLSSDEVKQFNMSTTKEKFHSIYDGSSNNNEPFPWRMGVYFLEILYKGKKYYGGINVLPHHLDKSQVEEVHNFLNNEVEGLIYDFVYSNKEKTDNFDYDLPKYWYYNYARKLAANFHDFMYAISTIIKNPTDRIISQYKPSLKHGKVDKKSIRWSYSNKGATMNSGSINQQYTLSKTKVTSYNESKENQWVKNILLLWEKDVFEVSRYINNDIVLIQHKKNKQQKELDELKHQQTTYNKKRDIAKAQMNDFRTRISMIESEINKSKRQILQLQKWHELLKTMENKLVYFLNKTFLYEIHRGMRKPFLKKYHYHRIDTIFNELKSIKEETGEQHQLTQILKPTWQIYEYYCLFKTINILKKMGFILIEGLDEDIINLYFDDQIQQGTKFIFRKNDIVIHIWYDHYHAGTSNIAKSRNEFFYTNSSHRKPDMKMDFFQERNGDVVLLGTIVFDSKFSRLRDIYNQNYMNKTTEQLLSYYIFFYNEKKDRKGSVVDKVVCMYAGDESENDNVEFNDISFVKFHPSKLSSGDEAIGESQIFNIIETTLSNY</sequence>
<evidence type="ECO:0000256" key="1">
    <source>
        <dbReference type="SAM" id="Coils"/>
    </source>
</evidence>
<protein>
    <recommendedName>
        <fullName evidence="4">DUF2357 domain-containing protein</fullName>
    </recommendedName>
</protein>
<evidence type="ECO:0000313" key="3">
    <source>
        <dbReference type="Proteomes" id="UP000199668"/>
    </source>
</evidence>
<dbReference type="AlphaFoldDB" id="A0A1I4QY40"/>
<dbReference type="OrthoDB" id="2444042at2"/>
<reference evidence="2 3" key="1">
    <citation type="submission" date="2016-10" db="EMBL/GenBank/DDBJ databases">
        <authorList>
            <person name="de Groot N.N."/>
        </authorList>
    </citation>
    <scope>NUCLEOTIDE SEQUENCE [LARGE SCALE GENOMIC DNA]</scope>
    <source>
        <strain evidence="2 3">CGMCC 1.6134</strain>
    </source>
</reference>
<evidence type="ECO:0008006" key="4">
    <source>
        <dbReference type="Google" id="ProtNLM"/>
    </source>
</evidence>
<dbReference type="EMBL" id="FOTY01000052">
    <property type="protein sequence ID" value="SFM44630.1"/>
    <property type="molecule type" value="Genomic_DNA"/>
</dbReference>
<name>A0A1I4QY40_9BACI</name>
<gene>
    <name evidence="2" type="ORF">SAMN04488054_1525</name>
</gene>
<keyword evidence="3" id="KW-1185">Reference proteome</keyword>
<accession>A0A1I4QY40</accession>